<dbReference type="SUPFAM" id="SSF48452">
    <property type="entry name" value="TPR-like"/>
    <property type="match status" value="1"/>
</dbReference>
<evidence type="ECO:0000313" key="1">
    <source>
        <dbReference type="EMBL" id="RUT01566.1"/>
    </source>
</evidence>
<gene>
    <name evidence="1" type="ORF">DSM106972_066630</name>
</gene>
<dbReference type="Gene3D" id="1.20.58.320">
    <property type="entry name" value="TPR-like"/>
    <property type="match status" value="1"/>
</dbReference>
<organism evidence="1 2">
    <name type="scientific">Dulcicalothrix desertica PCC 7102</name>
    <dbReference type="NCBI Taxonomy" id="232991"/>
    <lineage>
        <taxon>Bacteria</taxon>
        <taxon>Bacillati</taxon>
        <taxon>Cyanobacteriota</taxon>
        <taxon>Cyanophyceae</taxon>
        <taxon>Nostocales</taxon>
        <taxon>Calotrichaceae</taxon>
        <taxon>Dulcicalothrix</taxon>
    </lineage>
</organism>
<reference evidence="1" key="2">
    <citation type="journal article" date="2019" name="Genome Biol. Evol.">
        <title>Day and night: Metabolic profiles and evolutionary relationships of six axenic non-marine cyanobacteria.</title>
        <authorList>
            <person name="Will S.E."/>
            <person name="Henke P."/>
            <person name="Boedeker C."/>
            <person name="Huang S."/>
            <person name="Brinkmann H."/>
            <person name="Rohde M."/>
            <person name="Jarek M."/>
            <person name="Friedl T."/>
            <person name="Seufert S."/>
            <person name="Schumacher M."/>
            <person name="Overmann J."/>
            <person name="Neumann-Schaal M."/>
            <person name="Petersen J."/>
        </authorList>
    </citation>
    <scope>NUCLEOTIDE SEQUENCE [LARGE SCALE GENOMIC DNA]</scope>
    <source>
        <strain evidence="1">PCC 7102</strain>
    </source>
</reference>
<dbReference type="AlphaFoldDB" id="A0A3S1AIH1"/>
<protein>
    <submittedName>
        <fullName evidence="1">Membrane protein</fullName>
    </submittedName>
</protein>
<sequence>MSQVDNILDFWFGKKDEEDYEKGRAIWFTKYPDINFDREIQVRFMEDYNKAAAGKLDQWKETPHGCLALILLLDQFPRNMFRGNPQAFATDPQALFLAQYAISKGFDRELLKIQRWFIYLPFEHSENLEHQRQAVELFRQLGNDPDSVYMTSSAVQHLEVIECFGRFPHRNAIFCRATTPEEAKFLEGPNSSF</sequence>
<proteinExistence type="predicted"/>
<dbReference type="Proteomes" id="UP000271624">
    <property type="component" value="Unassembled WGS sequence"/>
</dbReference>
<reference evidence="1" key="1">
    <citation type="submission" date="2018-12" db="EMBL/GenBank/DDBJ databases">
        <authorList>
            <person name="Will S."/>
            <person name="Neumann-Schaal M."/>
            <person name="Henke P."/>
        </authorList>
    </citation>
    <scope>NUCLEOTIDE SEQUENCE</scope>
    <source>
        <strain evidence="1">PCC 7102</strain>
    </source>
</reference>
<accession>A0A3S1AIH1</accession>
<dbReference type="Pfam" id="PF06041">
    <property type="entry name" value="DUF924"/>
    <property type="match status" value="1"/>
</dbReference>
<name>A0A3S1AIH1_9CYAN</name>
<comment type="caution">
    <text evidence="1">The sequence shown here is derived from an EMBL/GenBank/DDBJ whole genome shotgun (WGS) entry which is preliminary data.</text>
</comment>
<keyword evidence="2" id="KW-1185">Reference proteome</keyword>
<dbReference type="InterPro" id="IPR011990">
    <property type="entry name" value="TPR-like_helical_dom_sf"/>
</dbReference>
<dbReference type="EMBL" id="RSCL01000019">
    <property type="protein sequence ID" value="RUT01566.1"/>
    <property type="molecule type" value="Genomic_DNA"/>
</dbReference>
<dbReference type="InterPro" id="IPR010323">
    <property type="entry name" value="DUF924"/>
</dbReference>
<dbReference type="Gene3D" id="1.25.40.10">
    <property type="entry name" value="Tetratricopeptide repeat domain"/>
    <property type="match status" value="1"/>
</dbReference>
<evidence type="ECO:0000313" key="2">
    <source>
        <dbReference type="Proteomes" id="UP000271624"/>
    </source>
</evidence>
<dbReference type="RefSeq" id="WP_127084829.1">
    <property type="nucleotide sequence ID" value="NZ_RSCL01000019.1"/>
</dbReference>
<dbReference type="OrthoDB" id="7593450at2"/>